<gene>
    <name evidence="2" type="ordered locus">AM1_H0098</name>
</gene>
<keyword evidence="1" id="KW-1133">Transmembrane helix</keyword>
<dbReference type="RefSeq" id="WP_012168507.1">
    <property type="nucleotide sequence ID" value="NC_009933.1"/>
</dbReference>
<dbReference type="EMBL" id="CP000845">
    <property type="protein sequence ID" value="ABW33448.1"/>
    <property type="molecule type" value="Genomic_DNA"/>
</dbReference>
<geneLocation type="plasmid" evidence="2 3">
    <name>pREB8</name>
</geneLocation>
<proteinExistence type="predicted"/>
<evidence type="ECO:0000313" key="2">
    <source>
        <dbReference type="EMBL" id="ABW33448.1"/>
    </source>
</evidence>
<organism evidence="2 3">
    <name type="scientific">Acaryochloris marina (strain MBIC 11017)</name>
    <dbReference type="NCBI Taxonomy" id="329726"/>
    <lineage>
        <taxon>Bacteria</taxon>
        <taxon>Bacillati</taxon>
        <taxon>Cyanobacteriota</taxon>
        <taxon>Cyanophyceae</taxon>
        <taxon>Acaryochloridales</taxon>
        <taxon>Acaryochloridaceae</taxon>
        <taxon>Acaryochloris</taxon>
    </lineage>
</organism>
<keyword evidence="1" id="KW-0812">Transmembrane</keyword>
<reference evidence="2 3" key="1">
    <citation type="journal article" date="2008" name="Proc. Natl. Acad. Sci. U.S.A.">
        <title>Niche adaptation and genome expansion in the chlorophyll d-producing cyanobacterium Acaryochloris marina.</title>
        <authorList>
            <person name="Swingley W.D."/>
            <person name="Chen M."/>
            <person name="Cheung P.C."/>
            <person name="Conrad A.L."/>
            <person name="Dejesa L.C."/>
            <person name="Hao J."/>
            <person name="Honchak B.M."/>
            <person name="Karbach L.E."/>
            <person name="Kurdoglu A."/>
            <person name="Lahiri S."/>
            <person name="Mastrian S.D."/>
            <person name="Miyashita H."/>
            <person name="Page L."/>
            <person name="Ramakrishna P."/>
            <person name="Satoh S."/>
            <person name="Sattley W.M."/>
            <person name="Shimada Y."/>
            <person name="Taylor H.L."/>
            <person name="Tomo T."/>
            <person name="Tsuchiya T."/>
            <person name="Wang Z.T."/>
            <person name="Raymond J."/>
            <person name="Mimuro M."/>
            <person name="Blankenship R.E."/>
            <person name="Touchman J.W."/>
        </authorList>
    </citation>
    <scope>NUCLEOTIDE SEQUENCE [LARGE SCALE GENOMIC DNA]</scope>
    <source>
        <strain evidence="3">MBIC 11017</strain>
        <plasmid evidence="3">Plasmid pREB8</plasmid>
    </source>
</reference>
<feature type="transmembrane region" description="Helical" evidence="1">
    <location>
        <begin position="56"/>
        <end position="76"/>
    </location>
</feature>
<keyword evidence="3" id="KW-1185">Reference proteome</keyword>
<protein>
    <submittedName>
        <fullName evidence="2">Uncharacterized protein</fullName>
    </submittedName>
</protein>
<dbReference type="KEGG" id="amr:AM1_H0098"/>
<dbReference type="Proteomes" id="UP000000268">
    <property type="component" value="Plasmid pREB8"/>
</dbReference>
<evidence type="ECO:0000313" key="3">
    <source>
        <dbReference type="Proteomes" id="UP000000268"/>
    </source>
</evidence>
<keyword evidence="1" id="KW-0472">Membrane</keyword>
<feature type="transmembrane region" description="Helical" evidence="1">
    <location>
        <begin position="88"/>
        <end position="105"/>
    </location>
</feature>
<accession>A8ZR12</accession>
<evidence type="ECO:0000256" key="1">
    <source>
        <dbReference type="SAM" id="Phobius"/>
    </source>
</evidence>
<keyword evidence="2" id="KW-0614">Plasmid</keyword>
<dbReference type="HOGENOM" id="CLU_1674084_0_0_3"/>
<feature type="transmembrane region" description="Helical" evidence="1">
    <location>
        <begin position="111"/>
        <end position="131"/>
    </location>
</feature>
<feature type="transmembrane region" description="Helical" evidence="1">
    <location>
        <begin position="31"/>
        <end position="50"/>
    </location>
</feature>
<dbReference type="AlphaFoldDB" id="A8ZR12"/>
<sequence>MPLYLTLIVVFVAFAILLMVIRGGMAELNPLSGLMACVVLTLFAAYHRIFAGADQLSGLDSFFTLGCGLITCQLFIPEFRFWWSDFRFIYGMTVLFYFAFCWTFDHIYIVWFWFTGFVLFLLLVQFLFGVASSGGGRRIRGVCDPDSEFDYSIYDEW</sequence>
<feature type="transmembrane region" description="Helical" evidence="1">
    <location>
        <begin position="6"/>
        <end position="24"/>
    </location>
</feature>
<name>A8ZR12_ACAM1</name>